<reference evidence="1 2" key="1">
    <citation type="submission" date="2017-09" db="EMBL/GenBank/DDBJ databases">
        <title>Large-scale bioinformatics analysis of Bacillus genomes uncovers conserved roles of natural products in bacterial physiology.</title>
        <authorList>
            <consortium name="Agbiome Team Llc"/>
            <person name="Bleich R.M."/>
            <person name="Grubbs K.J."/>
            <person name="Santa Maria K.C."/>
            <person name="Allen S.E."/>
            <person name="Farag S."/>
            <person name="Shank E.A."/>
            <person name="Bowers A."/>
        </authorList>
    </citation>
    <scope>NUCLEOTIDE SEQUENCE [LARGE SCALE GENOMIC DNA]</scope>
    <source>
        <strain evidence="1 2">AFS085496</strain>
    </source>
</reference>
<dbReference type="AlphaFoldDB" id="A0A9X6WI54"/>
<dbReference type="Proteomes" id="UP000224003">
    <property type="component" value="Unassembled WGS sequence"/>
</dbReference>
<dbReference type="EMBL" id="NUVX01000065">
    <property type="protein sequence ID" value="PFJ32328.1"/>
    <property type="molecule type" value="Genomic_DNA"/>
</dbReference>
<accession>A0A9X6WI54</accession>
<sequence length="72" mass="8168">MTNEEILKCAQELFGKDIVKNAYAEDLKDYDKKWDMVTEDDIDVCSLSIIVEFINGKTIKIWSSGSGGVSRY</sequence>
<organism evidence="1 2">
    <name type="scientific">Bacillus thuringiensis</name>
    <dbReference type="NCBI Taxonomy" id="1428"/>
    <lineage>
        <taxon>Bacteria</taxon>
        <taxon>Bacillati</taxon>
        <taxon>Bacillota</taxon>
        <taxon>Bacilli</taxon>
        <taxon>Bacillales</taxon>
        <taxon>Bacillaceae</taxon>
        <taxon>Bacillus</taxon>
        <taxon>Bacillus cereus group</taxon>
    </lineage>
</organism>
<evidence type="ECO:0000313" key="1">
    <source>
        <dbReference type="EMBL" id="PFJ32328.1"/>
    </source>
</evidence>
<protein>
    <submittedName>
        <fullName evidence="1">Uncharacterized protein</fullName>
    </submittedName>
</protein>
<proteinExistence type="predicted"/>
<gene>
    <name evidence="1" type="ORF">COJ15_29095</name>
</gene>
<name>A0A9X6WI54_BACTU</name>
<evidence type="ECO:0000313" key="2">
    <source>
        <dbReference type="Proteomes" id="UP000224003"/>
    </source>
</evidence>
<comment type="caution">
    <text evidence="1">The sequence shown here is derived from an EMBL/GenBank/DDBJ whole genome shotgun (WGS) entry which is preliminary data.</text>
</comment>
<dbReference type="RefSeq" id="WP_098517366.1">
    <property type="nucleotide sequence ID" value="NZ_NUVX01000065.1"/>
</dbReference>